<reference evidence="2 3" key="1">
    <citation type="journal article" date="2016" name="Nat. Commun.">
        <title>Thousands of microbial genomes shed light on interconnected biogeochemical processes in an aquifer system.</title>
        <authorList>
            <person name="Anantharaman K."/>
            <person name="Brown C.T."/>
            <person name="Hug L.A."/>
            <person name="Sharon I."/>
            <person name="Castelle C.J."/>
            <person name="Probst A.J."/>
            <person name="Thomas B.C."/>
            <person name="Singh A."/>
            <person name="Wilkins M.J."/>
            <person name="Karaoz U."/>
            <person name="Brodie E.L."/>
            <person name="Williams K.H."/>
            <person name="Hubbard S.S."/>
            <person name="Banfield J.F."/>
        </authorList>
    </citation>
    <scope>NUCLEOTIDE SEQUENCE [LARGE SCALE GENOMIC DNA]</scope>
</reference>
<dbReference type="AlphaFoldDB" id="A0A1F5ETM2"/>
<dbReference type="InterPro" id="IPR018580">
    <property type="entry name" value="Uncharacterised_YfhO"/>
</dbReference>
<name>A0A1F5ETM2_9BACT</name>
<dbReference type="PANTHER" id="PTHR38454:SF1">
    <property type="entry name" value="INTEGRAL MEMBRANE PROTEIN"/>
    <property type="match status" value="1"/>
</dbReference>
<sequence>MNDVKAEERLIGGFDFRNKILLKEEKPRGFVSDDSNSVELLSYSANRVEIIANTKNGAYLMLSDTDYPGWKATVNGSETKIIRADGIFRSIILPAGEARVAFTYFPDSFKNGLALTIASALALIAFAVVAKRKNTF</sequence>
<protein>
    <recommendedName>
        <fullName evidence="4">Bacterial membrane protein YfhO</fullName>
    </recommendedName>
</protein>
<comment type="caution">
    <text evidence="2">The sequence shown here is derived from an EMBL/GenBank/DDBJ whole genome shotgun (WGS) entry which is preliminary data.</text>
</comment>
<proteinExistence type="predicted"/>
<gene>
    <name evidence="2" type="ORF">A3D09_03760</name>
</gene>
<feature type="transmembrane region" description="Helical" evidence="1">
    <location>
        <begin position="112"/>
        <end position="130"/>
    </location>
</feature>
<dbReference type="EMBL" id="MFAH01000045">
    <property type="protein sequence ID" value="OGD70747.1"/>
    <property type="molecule type" value="Genomic_DNA"/>
</dbReference>
<evidence type="ECO:0000256" key="1">
    <source>
        <dbReference type="SAM" id="Phobius"/>
    </source>
</evidence>
<accession>A0A1F5ETM2</accession>
<organism evidence="2 3">
    <name type="scientific">Candidatus Collierbacteria bacterium RIFCSPHIGHO2_02_FULL_49_10</name>
    <dbReference type="NCBI Taxonomy" id="1817723"/>
    <lineage>
        <taxon>Bacteria</taxon>
        <taxon>Candidatus Collieribacteriota</taxon>
    </lineage>
</organism>
<evidence type="ECO:0008006" key="4">
    <source>
        <dbReference type="Google" id="ProtNLM"/>
    </source>
</evidence>
<evidence type="ECO:0000313" key="2">
    <source>
        <dbReference type="EMBL" id="OGD70747.1"/>
    </source>
</evidence>
<dbReference type="Proteomes" id="UP000177390">
    <property type="component" value="Unassembled WGS sequence"/>
</dbReference>
<keyword evidence="1" id="KW-0472">Membrane</keyword>
<evidence type="ECO:0000313" key="3">
    <source>
        <dbReference type="Proteomes" id="UP000177390"/>
    </source>
</evidence>
<dbReference type="Pfam" id="PF09586">
    <property type="entry name" value="YfhO"/>
    <property type="match status" value="1"/>
</dbReference>
<keyword evidence="1" id="KW-0812">Transmembrane</keyword>
<keyword evidence="1" id="KW-1133">Transmembrane helix</keyword>
<dbReference type="PANTHER" id="PTHR38454">
    <property type="entry name" value="INTEGRAL MEMBRANE PROTEIN-RELATED"/>
    <property type="match status" value="1"/>
</dbReference>